<name>A0ABU3C5H3_9FLAO</name>
<evidence type="ECO:0000313" key="2">
    <source>
        <dbReference type="Proteomes" id="UP001262889"/>
    </source>
</evidence>
<dbReference type="SUPFAM" id="SSF158745">
    <property type="entry name" value="LanC-like"/>
    <property type="match status" value="1"/>
</dbReference>
<dbReference type="Proteomes" id="UP001262889">
    <property type="component" value="Unassembled WGS sequence"/>
</dbReference>
<dbReference type="PRINTS" id="PR01950">
    <property type="entry name" value="LANCSUPER"/>
</dbReference>
<accession>A0ABU3C5H3</accession>
<proteinExistence type="predicted"/>
<comment type="caution">
    <text evidence="1">The sequence shown here is derived from an EMBL/GenBank/DDBJ whole genome shotgun (WGS) entry which is preliminary data.</text>
</comment>
<dbReference type="SMART" id="SM01260">
    <property type="entry name" value="LANC_like"/>
    <property type="match status" value="1"/>
</dbReference>
<dbReference type="Gene3D" id="1.50.10.20">
    <property type="match status" value="1"/>
</dbReference>
<dbReference type="InterPro" id="IPR007822">
    <property type="entry name" value="LANC-like"/>
</dbReference>
<sequence length="404" mass="47470">MIEDVIQKIRKDIDSHLEVFSDASVEYGKMGAAVFYYYYQYYFDNKEYLLKGESLIEESINMLSNISFKENHSLKFKGESIGQTISSFGKGLIFIQRHYGENYDFSENFQFLNDVLFETAKQSMSRKDHDYFSGSLASGYYFLNKYNYDKDPFSRYALNKIVRSILKDAILLNDQEVYWKSPTYNNQIYLGLSHGSAMIINFLSKIVDFRIYDGEYPELKEIVKKAISFVINRDRDFHNGFFPHKFPLSEKLVPTQLSMCYGDLGIILSIYKSIKTFKFYEFEERIEKISKITSIRKLNSAYTEDASILYGCSGLYHMYRDLFETTSDKTYLQVYKYWYKQIMSYRNSSKQNLAGFQFQYENDRKIDSSAKYSFYWGIAGIGITLMIENNKKLPKVNELLLIGS</sequence>
<dbReference type="RefSeq" id="WP_311533289.1">
    <property type="nucleotide sequence ID" value="NZ_JAVRHQ010000001.1"/>
</dbReference>
<dbReference type="EMBL" id="JAVRHQ010000001">
    <property type="protein sequence ID" value="MDT0641581.1"/>
    <property type="molecule type" value="Genomic_DNA"/>
</dbReference>
<keyword evidence="2" id="KW-1185">Reference proteome</keyword>
<organism evidence="1 2">
    <name type="scientific">Autumnicola tepida</name>
    <dbReference type="NCBI Taxonomy" id="3075595"/>
    <lineage>
        <taxon>Bacteria</taxon>
        <taxon>Pseudomonadati</taxon>
        <taxon>Bacteroidota</taxon>
        <taxon>Flavobacteriia</taxon>
        <taxon>Flavobacteriales</taxon>
        <taxon>Flavobacteriaceae</taxon>
        <taxon>Autumnicola</taxon>
    </lineage>
</organism>
<gene>
    <name evidence="1" type="ORF">RM553_01935</name>
</gene>
<reference evidence="1 2" key="1">
    <citation type="submission" date="2023-09" db="EMBL/GenBank/DDBJ databases">
        <authorList>
            <person name="Rey-Velasco X."/>
        </authorList>
    </citation>
    <scope>NUCLEOTIDE SEQUENCE [LARGE SCALE GENOMIC DNA]</scope>
    <source>
        <strain evidence="1 2">F363</strain>
    </source>
</reference>
<protein>
    <submittedName>
        <fullName evidence="1">Lanthionine synthetase LanC family protein</fullName>
    </submittedName>
</protein>
<evidence type="ECO:0000313" key="1">
    <source>
        <dbReference type="EMBL" id="MDT0641581.1"/>
    </source>
</evidence>
<dbReference type="Pfam" id="PF05147">
    <property type="entry name" value="LANC_like"/>
    <property type="match status" value="1"/>
</dbReference>